<comment type="caution">
    <text evidence="2">The sequence shown here is derived from an EMBL/GenBank/DDBJ whole genome shotgun (WGS) entry which is preliminary data.</text>
</comment>
<name>A0AAP0HMB6_9MAGN</name>
<feature type="region of interest" description="Disordered" evidence="1">
    <location>
        <begin position="104"/>
        <end position="161"/>
    </location>
</feature>
<accession>A0AAP0HMB6</accession>
<feature type="compositionally biased region" description="Low complexity" evidence="1">
    <location>
        <begin position="124"/>
        <end position="148"/>
    </location>
</feature>
<protein>
    <submittedName>
        <fullName evidence="2">Uncharacterized protein</fullName>
    </submittedName>
</protein>
<feature type="compositionally biased region" description="Basic and acidic residues" evidence="1">
    <location>
        <begin position="104"/>
        <end position="123"/>
    </location>
</feature>
<proteinExistence type="predicted"/>
<organism evidence="2 3">
    <name type="scientific">Stephania cephalantha</name>
    <dbReference type="NCBI Taxonomy" id="152367"/>
    <lineage>
        <taxon>Eukaryota</taxon>
        <taxon>Viridiplantae</taxon>
        <taxon>Streptophyta</taxon>
        <taxon>Embryophyta</taxon>
        <taxon>Tracheophyta</taxon>
        <taxon>Spermatophyta</taxon>
        <taxon>Magnoliopsida</taxon>
        <taxon>Ranunculales</taxon>
        <taxon>Menispermaceae</taxon>
        <taxon>Menispermoideae</taxon>
        <taxon>Cissampelideae</taxon>
        <taxon>Stephania</taxon>
    </lineage>
</organism>
<dbReference type="Proteomes" id="UP001419268">
    <property type="component" value="Unassembled WGS sequence"/>
</dbReference>
<gene>
    <name evidence="2" type="ORF">Scep_025442</name>
</gene>
<evidence type="ECO:0000256" key="1">
    <source>
        <dbReference type="SAM" id="MobiDB-lite"/>
    </source>
</evidence>
<evidence type="ECO:0000313" key="3">
    <source>
        <dbReference type="Proteomes" id="UP001419268"/>
    </source>
</evidence>
<sequence>MFVPVPPSVNLPPYYFDPYALGRRLHMWTLECLILKCIHHRLKYMPSPYTPTPYNYNMAYSGDPSFMNLLTMPRPHVPFPNPMREANISGWFHLLFLVASKKREVSRVKNREETQQSTRRDSSQDQPTSTSSTGCTNTSSNKTKSTSGLHHRATTSTEPPK</sequence>
<reference evidence="2 3" key="1">
    <citation type="submission" date="2024-01" db="EMBL/GenBank/DDBJ databases">
        <title>Genome assemblies of Stephania.</title>
        <authorList>
            <person name="Yang L."/>
        </authorList>
    </citation>
    <scope>NUCLEOTIDE SEQUENCE [LARGE SCALE GENOMIC DNA]</scope>
    <source>
        <strain evidence="2">JXDWG</strain>
        <tissue evidence="2">Leaf</tissue>
    </source>
</reference>
<keyword evidence="3" id="KW-1185">Reference proteome</keyword>
<dbReference type="EMBL" id="JBBNAG010000011">
    <property type="protein sequence ID" value="KAK9093973.1"/>
    <property type="molecule type" value="Genomic_DNA"/>
</dbReference>
<dbReference type="AlphaFoldDB" id="A0AAP0HMB6"/>
<evidence type="ECO:0000313" key="2">
    <source>
        <dbReference type="EMBL" id="KAK9093973.1"/>
    </source>
</evidence>